<dbReference type="Pfam" id="PF13460">
    <property type="entry name" value="NAD_binding_10"/>
    <property type="match status" value="1"/>
</dbReference>
<dbReference type="OrthoDB" id="5510591at2"/>
<evidence type="ECO:0000259" key="1">
    <source>
        <dbReference type="Pfam" id="PF13460"/>
    </source>
</evidence>
<dbReference type="SUPFAM" id="SSF51735">
    <property type="entry name" value="NAD(P)-binding Rossmann-fold domains"/>
    <property type="match status" value="1"/>
</dbReference>
<dbReference type="Gene3D" id="3.40.50.720">
    <property type="entry name" value="NAD(P)-binding Rossmann-like Domain"/>
    <property type="match status" value="1"/>
</dbReference>
<gene>
    <name evidence="2" type="ORF">PPSIR1_29955</name>
</gene>
<dbReference type="InterPro" id="IPR016040">
    <property type="entry name" value="NAD(P)-bd_dom"/>
</dbReference>
<name>A6FYX0_9BACT</name>
<accession>A6FYX0</accession>
<reference evidence="2 3" key="1">
    <citation type="submission" date="2007-06" db="EMBL/GenBank/DDBJ databases">
        <authorList>
            <person name="Shimkets L."/>
            <person name="Ferriera S."/>
            <person name="Johnson J."/>
            <person name="Kravitz S."/>
            <person name="Beeson K."/>
            <person name="Sutton G."/>
            <person name="Rogers Y.-H."/>
            <person name="Friedman R."/>
            <person name="Frazier M."/>
            <person name="Venter J.C."/>
        </authorList>
    </citation>
    <scope>NUCLEOTIDE SEQUENCE [LARGE SCALE GENOMIC DNA]</scope>
    <source>
        <strain evidence="2 3">SIR-1</strain>
    </source>
</reference>
<dbReference type="PANTHER" id="PTHR14097">
    <property type="entry name" value="OXIDOREDUCTASE HTATIP2"/>
    <property type="match status" value="1"/>
</dbReference>
<dbReference type="InterPro" id="IPR036291">
    <property type="entry name" value="NAD(P)-bd_dom_sf"/>
</dbReference>
<dbReference type="Proteomes" id="UP000005801">
    <property type="component" value="Unassembled WGS sequence"/>
</dbReference>
<sequence length="235" mass="25192">MFVAGATGYTGREVVRECVERGLDTVAHVRPDSARLDHWRAHFEDLGARVDTTEWKLAAFKASFEALQPKTVYALLGTTKARGKRGERSAVPDTYEAVDYGLTTLLLEAAVACGSRPRFVYLSAIGAEGRPLNAYMDVRKRVEAAIVGSELPHVLARPAFVSGGDREEARPTERAAAVVGDALLGIVGKLGGKGLATKYRSMTGAEVAKALVHIAGRDAETIVAETEELLRALEA</sequence>
<dbReference type="EMBL" id="ABCS01000005">
    <property type="protein sequence ID" value="EDM81125.1"/>
    <property type="molecule type" value="Genomic_DNA"/>
</dbReference>
<dbReference type="STRING" id="391625.PPSIR1_29955"/>
<feature type="domain" description="NAD(P)-binding" evidence="1">
    <location>
        <begin position="5"/>
        <end position="176"/>
    </location>
</feature>
<comment type="caution">
    <text evidence="2">The sequence shown here is derived from an EMBL/GenBank/DDBJ whole genome shotgun (WGS) entry which is preliminary data.</text>
</comment>
<evidence type="ECO:0000313" key="3">
    <source>
        <dbReference type="Proteomes" id="UP000005801"/>
    </source>
</evidence>
<dbReference type="eggNOG" id="COG0702">
    <property type="taxonomic scope" value="Bacteria"/>
</dbReference>
<proteinExistence type="predicted"/>
<organism evidence="2 3">
    <name type="scientific">Plesiocystis pacifica SIR-1</name>
    <dbReference type="NCBI Taxonomy" id="391625"/>
    <lineage>
        <taxon>Bacteria</taxon>
        <taxon>Pseudomonadati</taxon>
        <taxon>Myxococcota</taxon>
        <taxon>Polyangia</taxon>
        <taxon>Nannocystales</taxon>
        <taxon>Nannocystaceae</taxon>
        <taxon>Plesiocystis</taxon>
    </lineage>
</organism>
<evidence type="ECO:0000313" key="2">
    <source>
        <dbReference type="EMBL" id="EDM81125.1"/>
    </source>
</evidence>
<protein>
    <recommendedName>
        <fullName evidence="1">NAD(P)-binding domain-containing protein</fullName>
    </recommendedName>
</protein>
<dbReference type="PANTHER" id="PTHR14097:SF7">
    <property type="entry name" value="OXIDOREDUCTASE HTATIP2"/>
    <property type="match status" value="1"/>
</dbReference>
<keyword evidence="3" id="KW-1185">Reference proteome</keyword>
<dbReference type="AlphaFoldDB" id="A6FYX0"/>